<organism evidence="1">
    <name type="scientific">Rhizophora mucronata</name>
    <name type="common">Asiatic mangrove</name>
    <dbReference type="NCBI Taxonomy" id="61149"/>
    <lineage>
        <taxon>Eukaryota</taxon>
        <taxon>Viridiplantae</taxon>
        <taxon>Streptophyta</taxon>
        <taxon>Embryophyta</taxon>
        <taxon>Tracheophyta</taxon>
        <taxon>Spermatophyta</taxon>
        <taxon>Magnoliopsida</taxon>
        <taxon>eudicotyledons</taxon>
        <taxon>Gunneridae</taxon>
        <taxon>Pentapetalae</taxon>
        <taxon>rosids</taxon>
        <taxon>fabids</taxon>
        <taxon>Malpighiales</taxon>
        <taxon>Rhizophoraceae</taxon>
        <taxon>Rhizophora</taxon>
    </lineage>
</organism>
<name>A0A2P2PJQ5_RHIMU</name>
<dbReference type="AlphaFoldDB" id="A0A2P2PJQ5"/>
<evidence type="ECO:0000313" key="1">
    <source>
        <dbReference type="EMBL" id="MBX54889.1"/>
    </source>
</evidence>
<protein>
    <submittedName>
        <fullName evidence="1">Uncharacterized protein</fullName>
    </submittedName>
</protein>
<sequence>MDICKQTQSFCSVLLHLGSPWEWGLRDGGLLHIYNLFKYIQ</sequence>
<dbReference type="EMBL" id="GGEC01074405">
    <property type="protein sequence ID" value="MBX54889.1"/>
    <property type="molecule type" value="Transcribed_RNA"/>
</dbReference>
<proteinExistence type="predicted"/>
<accession>A0A2P2PJQ5</accession>
<reference evidence="1" key="1">
    <citation type="submission" date="2018-02" db="EMBL/GenBank/DDBJ databases">
        <title>Rhizophora mucronata_Transcriptome.</title>
        <authorList>
            <person name="Meera S.P."/>
            <person name="Sreeshan A."/>
            <person name="Augustine A."/>
        </authorList>
    </citation>
    <scope>NUCLEOTIDE SEQUENCE</scope>
    <source>
        <tissue evidence="1">Leaf</tissue>
    </source>
</reference>